<sequence>MALCKTLCPSRAETVMPVQPPGFAPAGTELLVALPSWAVVLKSVASGAGAAWNFSCLAVVQDALMQASGDCSRSGTVRESEFSR</sequence>
<dbReference type="AlphaFoldDB" id="L5LY54"/>
<dbReference type="Proteomes" id="UP000010556">
    <property type="component" value="Unassembled WGS sequence"/>
</dbReference>
<protein>
    <submittedName>
        <fullName evidence="1">Uncharacterized protein</fullName>
    </submittedName>
</protein>
<organism evidence="1 2">
    <name type="scientific">Myotis davidii</name>
    <name type="common">David's myotis</name>
    <dbReference type="NCBI Taxonomy" id="225400"/>
    <lineage>
        <taxon>Eukaryota</taxon>
        <taxon>Metazoa</taxon>
        <taxon>Chordata</taxon>
        <taxon>Craniata</taxon>
        <taxon>Vertebrata</taxon>
        <taxon>Euteleostomi</taxon>
        <taxon>Mammalia</taxon>
        <taxon>Eutheria</taxon>
        <taxon>Laurasiatheria</taxon>
        <taxon>Chiroptera</taxon>
        <taxon>Yangochiroptera</taxon>
        <taxon>Vespertilionidae</taxon>
        <taxon>Myotis</taxon>
    </lineage>
</organism>
<name>L5LY54_MYODS</name>
<proteinExistence type="predicted"/>
<gene>
    <name evidence="1" type="ORF">MDA_GLEAN10007373</name>
</gene>
<accession>L5LY54</accession>
<keyword evidence="2" id="KW-1185">Reference proteome</keyword>
<evidence type="ECO:0000313" key="2">
    <source>
        <dbReference type="Proteomes" id="UP000010556"/>
    </source>
</evidence>
<reference evidence="2" key="1">
    <citation type="journal article" date="2013" name="Science">
        <title>Comparative analysis of bat genomes provides insight into the evolution of flight and immunity.</title>
        <authorList>
            <person name="Zhang G."/>
            <person name="Cowled C."/>
            <person name="Shi Z."/>
            <person name="Huang Z."/>
            <person name="Bishop-Lilly K.A."/>
            <person name="Fang X."/>
            <person name="Wynne J.W."/>
            <person name="Xiong Z."/>
            <person name="Baker M.L."/>
            <person name="Zhao W."/>
            <person name="Tachedjian M."/>
            <person name="Zhu Y."/>
            <person name="Zhou P."/>
            <person name="Jiang X."/>
            <person name="Ng J."/>
            <person name="Yang L."/>
            <person name="Wu L."/>
            <person name="Xiao J."/>
            <person name="Feng Y."/>
            <person name="Chen Y."/>
            <person name="Sun X."/>
            <person name="Zhang Y."/>
            <person name="Marsh G.A."/>
            <person name="Crameri G."/>
            <person name="Broder C.C."/>
            <person name="Frey K.G."/>
            <person name="Wang L.F."/>
            <person name="Wang J."/>
        </authorList>
    </citation>
    <scope>NUCLEOTIDE SEQUENCE [LARGE SCALE GENOMIC DNA]</scope>
</reference>
<dbReference type="EMBL" id="KB106574">
    <property type="protein sequence ID" value="ELK31016.1"/>
    <property type="molecule type" value="Genomic_DNA"/>
</dbReference>
<evidence type="ECO:0000313" key="1">
    <source>
        <dbReference type="EMBL" id="ELK31016.1"/>
    </source>
</evidence>